<dbReference type="Proteomes" id="UP000295254">
    <property type="component" value="Unassembled WGS sequence"/>
</dbReference>
<dbReference type="STRING" id="95300.SAMN05216558_2015"/>
<dbReference type="RefSeq" id="WP_132680151.1">
    <property type="nucleotide sequence ID" value="NZ_LT629803.1"/>
</dbReference>
<reference evidence="2" key="1">
    <citation type="journal article" date="2019" name="bioRxiv">
        <title>Bacterially produced spermidine induces plant systemic susceptibility to pathogens.</title>
        <authorList>
            <person name="Melnyk R.A."/>
            <person name="Beskrovnaya P.A."/>
            <person name="Liu Z."/>
            <person name="Song Y."/>
            <person name="Haney C.H."/>
        </authorList>
    </citation>
    <scope>NUCLEOTIDE SEQUENCE [LARGE SCALE GENOMIC DNA]</scope>
    <source>
        <strain evidence="2">Dha-51</strain>
    </source>
</reference>
<proteinExistence type="predicted"/>
<sequence>MSIKQNIEQQQEANSAYLKMRSEYRAKLADMELEIKDEDFADIPSKLLHGPRLAANGGLTVYIPLWDNLPPPTAKESIKLEIDPGSGDFQTVAVREFVMPPGGSTFPETFPFPMLITNNLLPDDATCRLRYTHRTYQGDEDLSQVTTVICDRLPPYKHDPPKAPVFTGDFLDDTTLPAGGSLKVTIPGYPDWQATDQIALYLVDEDNIPDDPTATPPIYTGLAPAPGITDSTLDIDADAIRALGDTKALLTYALRDRALNPSPPALYKKVSLTFGPLPANFIKPRVPQAVPGPLRMAHVRDGVSVWIDKYDNFKFRDELRLEWGGQTLEDFPIPSNNLPNIEVPVLPAQLMLADYGRTTTGDKDTLVRYHVIRKGRVSVLLEQRHACPPFLSRYTPCPRAQTCHAWAAAVDQSCGGRTDRDREWR</sequence>
<evidence type="ECO:0000313" key="2">
    <source>
        <dbReference type="Proteomes" id="UP000295254"/>
    </source>
</evidence>
<name>A0A1H2NCN6_PSEVA</name>
<evidence type="ECO:0000313" key="1">
    <source>
        <dbReference type="EMBL" id="TDB61591.1"/>
    </source>
</evidence>
<keyword evidence="2" id="KW-1185">Reference proteome</keyword>
<dbReference type="AlphaFoldDB" id="A0A1H2NCN6"/>
<dbReference type="OrthoDB" id="6891193at2"/>
<gene>
    <name evidence="1" type="ORF">EIY72_16155</name>
</gene>
<organism evidence="1 2">
    <name type="scientific">Pseudomonas vancouverensis</name>
    <dbReference type="NCBI Taxonomy" id="95300"/>
    <lineage>
        <taxon>Bacteria</taxon>
        <taxon>Pseudomonadati</taxon>
        <taxon>Pseudomonadota</taxon>
        <taxon>Gammaproteobacteria</taxon>
        <taxon>Pseudomonadales</taxon>
        <taxon>Pseudomonadaceae</taxon>
        <taxon>Pseudomonas</taxon>
    </lineage>
</organism>
<accession>A0A1H2NCN6</accession>
<protein>
    <submittedName>
        <fullName evidence="1">Uncharacterized protein</fullName>
    </submittedName>
</protein>
<comment type="caution">
    <text evidence="1">The sequence shown here is derived from an EMBL/GenBank/DDBJ whole genome shotgun (WGS) entry which is preliminary data.</text>
</comment>
<dbReference type="EMBL" id="RRZK01000020">
    <property type="protein sequence ID" value="TDB61591.1"/>
    <property type="molecule type" value="Genomic_DNA"/>
</dbReference>